<evidence type="ECO:0000256" key="1">
    <source>
        <dbReference type="SAM" id="MobiDB-lite"/>
    </source>
</evidence>
<dbReference type="Proteomes" id="UP000692954">
    <property type="component" value="Unassembled WGS sequence"/>
</dbReference>
<name>A0A8S1NXQ8_9CILI</name>
<sequence>MEIPSISHIHLNSKKLSQKNESQQIRSSNTKRIQITFRNNIIWMKNSQNLYC</sequence>
<keyword evidence="3" id="KW-1185">Reference proteome</keyword>
<organism evidence="2 3">
    <name type="scientific">Paramecium sonneborni</name>
    <dbReference type="NCBI Taxonomy" id="65129"/>
    <lineage>
        <taxon>Eukaryota</taxon>
        <taxon>Sar</taxon>
        <taxon>Alveolata</taxon>
        <taxon>Ciliophora</taxon>
        <taxon>Intramacronucleata</taxon>
        <taxon>Oligohymenophorea</taxon>
        <taxon>Peniculida</taxon>
        <taxon>Parameciidae</taxon>
        <taxon>Paramecium</taxon>
    </lineage>
</organism>
<feature type="region of interest" description="Disordered" evidence="1">
    <location>
        <begin position="1"/>
        <end position="28"/>
    </location>
</feature>
<evidence type="ECO:0000313" key="3">
    <source>
        <dbReference type="Proteomes" id="UP000692954"/>
    </source>
</evidence>
<dbReference type="EMBL" id="CAJJDN010000062">
    <property type="protein sequence ID" value="CAD8094385.1"/>
    <property type="molecule type" value="Genomic_DNA"/>
</dbReference>
<dbReference type="AlphaFoldDB" id="A0A8S1NXQ8"/>
<protein>
    <submittedName>
        <fullName evidence="2">Uncharacterized protein</fullName>
    </submittedName>
</protein>
<evidence type="ECO:0000313" key="2">
    <source>
        <dbReference type="EMBL" id="CAD8094385.1"/>
    </source>
</evidence>
<gene>
    <name evidence="2" type="ORF">PSON_ATCC_30995.1.T0620168</name>
</gene>
<reference evidence="2" key="1">
    <citation type="submission" date="2021-01" db="EMBL/GenBank/DDBJ databases">
        <authorList>
            <consortium name="Genoscope - CEA"/>
            <person name="William W."/>
        </authorList>
    </citation>
    <scope>NUCLEOTIDE SEQUENCE</scope>
</reference>
<comment type="caution">
    <text evidence="2">The sequence shown here is derived from an EMBL/GenBank/DDBJ whole genome shotgun (WGS) entry which is preliminary data.</text>
</comment>
<accession>A0A8S1NXQ8</accession>
<proteinExistence type="predicted"/>
<feature type="compositionally biased region" description="Polar residues" evidence="1">
    <location>
        <begin position="19"/>
        <end position="28"/>
    </location>
</feature>